<dbReference type="SMART" id="SM00220">
    <property type="entry name" value="S_TKc"/>
    <property type="match status" value="1"/>
</dbReference>
<dbReference type="PROSITE" id="PS00108">
    <property type="entry name" value="PROTEIN_KINASE_ST"/>
    <property type="match status" value="1"/>
</dbReference>
<dbReference type="GO" id="GO:0005524">
    <property type="term" value="F:ATP binding"/>
    <property type="evidence" value="ECO:0007669"/>
    <property type="project" value="UniProtKB-UniRule"/>
</dbReference>
<evidence type="ECO:0000256" key="1">
    <source>
        <dbReference type="ARBA" id="ARBA00022741"/>
    </source>
</evidence>
<gene>
    <name evidence="5" type="ORF">Solumvirus5_28</name>
</gene>
<dbReference type="EMBL" id="MK072502">
    <property type="protein sequence ID" value="AYV86361.1"/>
    <property type="molecule type" value="Genomic_DNA"/>
</dbReference>
<feature type="binding site" evidence="3">
    <location>
        <position position="32"/>
    </location>
    <ligand>
        <name>ATP</name>
        <dbReference type="ChEBI" id="CHEBI:30616"/>
    </ligand>
</feature>
<dbReference type="PROSITE" id="PS00107">
    <property type="entry name" value="PROTEIN_KINASE_ATP"/>
    <property type="match status" value="1"/>
</dbReference>
<dbReference type="PROSITE" id="PS50011">
    <property type="entry name" value="PROTEIN_KINASE_DOM"/>
    <property type="match status" value="1"/>
</dbReference>
<proteinExistence type="predicted"/>
<keyword evidence="5" id="KW-0418">Kinase</keyword>
<name>A0A3G5AJ70_9VIRU</name>
<dbReference type="InterPro" id="IPR008271">
    <property type="entry name" value="Ser/Thr_kinase_AS"/>
</dbReference>
<evidence type="ECO:0000256" key="2">
    <source>
        <dbReference type="ARBA" id="ARBA00022840"/>
    </source>
</evidence>
<dbReference type="GO" id="GO:0004674">
    <property type="term" value="F:protein serine/threonine kinase activity"/>
    <property type="evidence" value="ECO:0007669"/>
    <property type="project" value="TreeGrafter"/>
</dbReference>
<keyword evidence="1 3" id="KW-0547">Nucleotide-binding</keyword>
<dbReference type="InterPro" id="IPR017441">
    <property type="entry name" value="Protein_kinase_ATP_BS"/>
</dbReference>
<organism evidence="5">
    <name type="scientific">Solumvirus sp</name>
    <dbReference type="NCBI Taxonomy" id="2487773"/>
    <lineage>
        <taxon>Viruses</taxon>
        <taxon>Pithoviruses</taxon>
    </lineage>
</organism>
<dbReference type="PANTHER" id="PTHR44167">
    <property type="entry name" value="OVARIAN-SPECIFIC SERINE/THREONINE-PROTEIN KINASE LOK-RELATED"/>
    <property type="match status" value="1"/>
</dbReference>
<dbReference type="InterPro" id="IPR000719">
    <property type="entry name" value="Prot_kinase_dom"/>
</dbReference>
<protein>
    <submittedName>
        <fullName evidence="5">Cyclin-dependent kinase</fullName>
    </submittedName>
</protein>
<feature type="domain" description="Protein kinase" evidence="4">
    <location>
        <begin position="4"/>
        <end position="329"/>
    </location>
</feature>
<sequence>MESFVINKEIGKGTYGKVYEAANSKGEKYAIKTIKIGRNGIPNILEPSIMSTFRHPNLANSLFVQTHPQKLYIVMDLAVSDLASETRYSKRKEYLDIKTVKLWCHGLAKAVDCLHRNNIIHCDIKAANCLLFGLKGGGTIKNGTLAKALSTEATLGASSRATLPSEATVKLSDFGLSMLDNNTLYDHEVCTSTHRPPEVYDGKLWNSSIDIWALACTFYEIAYGISLFPYHGKRSEATLQKAKRCLQLFGESHPMGRQRYFGESVVGGDHFEDLKGSDKEGVSDNSLIIKHPDIFYSEDHRLLNDLIFSMLQVSDVRPSSKKILEHKFFADINNDIDYAIVSSPNIALSKEEHGHLEKQLKKYVDPDNASSEDIIELAIEIYARCKGSSSDVEYRIPTVAMIANKLICPFWDISNFRIPPKTSEKYYKELLRVEQDICKYLEFRLHTASKTTL</sequence>
<dbReference type="InterPro" id="IPR011009">
    <property type="entry name" value="Kinase-like_dom_sf"/>
</dbReference>
<keyword evidence="2 3" id="KW-0067">ATP-binding</keyword>
<evidence type="ECO:0000313" key="5">
    <source>
        <dbReference type="EMBL" id="AYV86361.1"/>
    </source>
</evidence>
<dbReference type="Gene3D" id="1.10.510.10">
    <property type="entry name" value="Transferase(Phosphotransferase) domain 1"/>
    <property type="match status" value="1"/>
</dbReference>
<dbReference type="Pfam" id="PF00069">
    <property type="entry name" value="Pkinase"/>
    <property type="match status" value="1"/>
</dbReference>
<dbReference type="Gene3D" id="3.30.200.20">
    <property type="entry name" value="Phosphorylase Kinase, domain 1"/>
    <property type="match status" value="1"/>
</dbReference>
<evidence type="ECO:0000256" key="3">
    <source>
        <dbReference type="PROSITE-ProRule" id="PRU10141"/>
    </source>
</evidence>
<keyword evidence="5" id="KW-0808">Transferase</keyword>
<evidence type="ECO:0000259" key="4">
    <source>
        <dbReference type="PROSITE" id="PS50011"/>
    </source>
</evidence>
<dbReference type="PANTHER" id="PTHR44167:SF24">
    <property type="entry name" value="SERINE_THREONINE-PROTEIN KINASE CHK2"/>
    <property type="match status" value="1"/>
</dbReference>
<reference evidence="5" key="1">
    <citation type="submission" date="2018-10" db="EMBL/GenBank/DDBJ databases">
        <title>Hidden diversity of soil giant viruses.</title>
        <authorList>
            <person name="Schulz F."/>
            <person name="Alteio L."/>
            <person name="Goudeau D."/>
            <person name="Ryan E.M."/>
            <person name="Malmstrom R.R."/>
            <person name="Blanchard J."/>
            <person name="Woyke T."/>
        </authorList>
    </citation>
    <scope>NUCLEOTIDE SEQUENCE</scope>
    <source>
        <strain evidence="5">SMV1</strain>
    </source>
</reference>
<dbReference type="SUPFAM" id="SSF56112">
    <property type="entry name" value="Protein kinase-like (PK-like)"/>
    <property type="match status" value="1"/>
</dbReference>
<accession>A0A3G5AJ70</accession>